<evidence type="ECO:0000313" key="1">
    <source>
        <dbReference type="EMBL" id="KAG8642771.1"/>
    </source>
</evidence>
<dbReference type="Proteomes" id="UP000091857">
    <property type="component" value="Chromosome 12"/>
</dbReference>
<sequence length="102" mass="11462">MKQSFCQLVEVVLSFSNDTVMSISRSCKLVIQHYFLRFAPQLCLYNSTSLFASVGELVVGPAYVPLNYKGNCSMDIIYCEYTYILNPCGPGPGNSLLNYKFH</sequence>
<keyword evidence="2" id="KW-1185">Reference proteome</keyword>
<name>A0ACB7GS29_MANES</name>
<proteinExistence type="predicted"/>
<comment type="caution">
    <text evidence="1">The sequence shown here is derived from an EMBL/GenBank/DDBJ whole genome shotgun (WGS) entry which is preliminary data.</text>
</comment>
<organism evidence="1 2">
    <name type="scientific">Manihot esculenta</name>
    <name type="common">Cassava</name>
    <name type="synonym">Jatropha manihot</name>
    <dbReference type="NCBI Taxonomy" id="3983"/>
    <lineage>
        <taxon>Eukaryota</taxon>
        <taxon>Viridiplantae</taxon>
        <taxon>Streptophyta</taxon>
        <taxon>Embryophyta</taxon>
        <taxon>Tracheophyta</taxon>
        <taxon>Spermatophyta</taxon>
        <taxon>Magnoliopsida</taxon>
        <taxon>eudicotyledons</taxon>
        <taxon>Gunneridae</taxon>
        <taxon>Pentapetalae</taxon>
        <taxon>rosids</taxon>
        <taxon>fabids</taxon>
        <taxon>Malpighiales</taxon>
        <taxon>Euphorbiaceae</taxon>
        <taxon>Crotonoideae</taxon>
        <taxon>Manihoteae</taxon>
        <taxon>Manihot</taxon>
    </lineage>
</organism>
<dbReference type="EMBL" id="CM004398">
    <property type="protein sequence ID" value="KAG8642771.1"/>
    <property type="molecule type" value="Genomic_DNA"/>
</dbReference>
<protein>
    <submittedName>
        <fullName evidence="1">Uncharacterized protein</fullName>
    </submittedName>
</protein>
<reference evidence="2" key="1">
    <citation type="journal article" date="2016" name="Nat. Biotechnol.">
        <title>Sequencing wild and cultivated cassava and related species reveals extensive interspecific hybridization and genetic diversity.</title>
        <authorList>
            <person name="Bredeson J.V."/>
            <person name="Lyons J.B."/>
            <person name="Prochnik S.E."/>
            <person name="Wu G.A."/>
            <person name="Ha C.M."/>
            <person name="Edsinger-Gonzales E."/>
            <person name="Grimwood J."/>
            <person name="Schmutz J."/>
            <person name="Rabbi I.Y."/>
            <person name="Egesi C."/>
            <person name="Nauluvula P."/>
            <person name="Lebot V."/>
            <person name="Ndunguru J."/>
            <person name="Mkamilo G."/>
            <person name="Bart R.S."/>
            <person name="Setter T.L."/>
            <person name="Gleadow R.M."/>
            <person name="Kulakow P."/>
            <person name="Ferguson M.E."/>
            <person name="Rounsley S."/>
            <person name="Rokhsar D.S."/>
        </authorList>
    </citation>
    <scope>NUCLEOTIDE SEQUENCE [LARGE SCALE GENOMIC DNA]</scope>
    <source>
        <strain evidence="2">cv. AM560-2</strain>
    </source>
</reference>
<evidence type="ECO:0000313" key="2">
    <source>
        <dbReference type="Proteomes" id="UP000091857"/>
    </source>
</evidence>
<accession>A0ACB7GS29</accession>
<gene>
    <name evidence="1" type="ORF">MANES_12G119603v8</name>
</gene>